<feature type="compositionally biased region" description="Basic and acidic residues" evidence="5">
    <location>
        <begin position="41"/>
        <end position="51"/>
    </location>
</feature>
<accession>A0A364KN00</accession>
<evidence type="ECO:0000313" key="9">
    <source>
        <dbReference type="Proteomes" id="UP000249363"/>
    </source>
</evidence>
<comment type="caution">
    <text evidence="8">The sequence shown here is derived from an EMBL/GenBank/DDBJ whole genome shotgun (WGS) entry which is preliminary data.</text>
</comment>
<dbReference type="GO" id="GO:0016020">
    <property type="term" value="C:membrane"/>
    <property type="evidence" value="ECO:0007669"/>
    <property type="project" value="UniProtKB-SubCell"/>
</dbReference>
<evidence type="ECO:0000256" key="5">
    <source>
        <dbReference type="SAM" id="MobiDB-lite"/>
    </source>
</evidence>
<name>A0A364KN00_TALAM</name>
<keyword evidence="4 6" id="KW-0472">Membrane</keyword>
<dbReference type="Gene3D" id="1.20.1250.20">
    <property type="entry name" value="MFS general substrate transporter like domains"/>
    <property type="match status" value="1"/>
</dbReference>
<feature type="transmembrane region" description="Helical" evidence="6">
    <location>
        <begin position="469"/>
        <end position="489"/>
    </location>
</feature>
<dbReference type="GeneID" id="63790152"/>
<evidence type="ECO:0000256" key="4">
    <source>
        <dbReference type="ARBA" id="ARBA00023136"/>
    </source>
</evidence>
<dbReference type="OrthoDB" id="6770063at2759"/>
<keyword evidence="9" id="KW-1185">Reference proteome</keyword>
<reference evidence="8 9" key="1">
    <citation type="journal article" date="2017" name="Biotechnol. Biofuels">
        <title>Differential beta-glucosidase expression as a function of carbon source availability in Talaromyces amestolkiae: a genomic and proteomic approach.</title>
        <authorList>
            <person name="de Eugenio L.I."/>
            <person name="Mendez-Liter J.A."/>
            <person name="Nieto-Dominguez M."/>
            <person name="Alonso L."/>
            <person name="Gil-Munoz J."/>
            <person name="Barriuso J."/>
            <person name="Prieto A."/>
            <person name="Martinez M.J."/>
        </authorList>
    </citation>
    <scope>NUCLEOTIDE SEQUENCE [LARGE SCALE GENOMIC DNA]</scope>
    <source>
        <strain evidence="8 9">CIB</strain>
    </source>
</reference>
<keyword evidence="3 6" id="KW-1133">Transmembrane helix</keyword>
<dbReference type="PANTHER" id="PTHR23502">
    <property type="entry name" value="MAJOR FACILITATOR SUPERFAMILY"/>
    <property type="match status" value="1"/>
</dbReference>
<feature type="transmembrane region" description="Helical" evidence="6">
    <location>
        <begin position="213"/>
        <end position="233"/>
    </location>
</feature>
<evidence type="ECO:0000256" key="3">
    <source>
        <dbReference type="ARBA" id="ARBA00022989"/>
    </source>
</evidence>
<gene>
    <name evidence="8" type="ORF">BHQ10_000935</name>
</gene>
<evidence type="ECO:0000256" key="2">
    <source>
        <dbReference type="ARBA" id="ARBA00022692"/>
    </source>
</evidence>
<feature type="transmembrane region" description="Helical" evidence="6">
    <location>
        <begin position="150"/>
        <end position="172"/>
    </location>
</feature>
<dbReference type="InterPro" id="IPR011701">
    <property type="entry name" value="MFS"/>
</dbReference>
<proteinExistence type="predicted"/>
<protein>
    <recommendedName>
        <fullName evidence="7">Major facilitator superfamily (MFS) profile domain-containing protein</fullName>
    </recommendedName>
</protein>
<dbReference type="CDD" id="cd17323">
    <property type="entry name" value="MFS_Tpo1_MDR_like"/>
    <property type="match status" value="1"/>
</dbReference>
<dbReference type="PROSITE" id="PS50850">
    <property type="entry name" value="MFS"/>
    <property type="match status" value="1"/>
</dbReference>
<feature type="transmembrane region" description="Helical" evidence="6">
    <location>
        <begin position="370"/>
        <end position="391"/>
    </location>
</feature>
<keyword evidence="2 6" id="KW-0812">Transmembrane</keyword>
<feature type="domain" description="Major facilitator superfamily (MFS) profile" evidence="7">
    <location>
        <begin position="59"/>
        <end position="493"/>
    </location>
</feature>
<dbReference type="InterPro" id="IPR036259">
    <property type="entry name" value="MFS_trans_sf"/>
</dbReference>
<dbReference type="InterPro" id="IPR020846">
    <property type="entry name" value="MFS_dom"/>
</dbReference>
<feature type="transmembrane region" description="Helical" evidence="6">
    <location>
        <begin position="285"/>
        <end position="310"/>
    </location>
</feature>
<dbReference type="AlphaFoldDB" id="A0A364KN00"/>
<dbReference type="Pfam" id="PF07690">
    <property type="entry name" value="MFS_1"/>
    <property type="match status" value="1"/>
</dbReference>
<feature type="compositionally biased region" description="Acidic residues" evidence="5">
    <location>
        <begin position="9"/>
        <end position="21"/>
    </location>
</feature>
<dbReference type="GO" id="GO:0022857">
    <property type="term" value="F:transmembrane transporter activity"/>
    <property type="evidence" value="ECO:0007669"/>
    <property type="project" value="InterPro"/>
</dbReference>
<dbReference type="EMBL" id="MIKG01000001">
    <property type="protein sequence ID" value="RAO64923.1"/>
    <property type="molecule type" value="Genomic_DNA"/>
</dbReference>
<evidence type="ECO:0000256" key="6">
    <source>
        <dbReference type="SAM" id="Phobius"/>
    </source>
</evidence>
<evidence type="ECO:0000313" key="8">
    <source>
        <dbReference type="EMBL" id="RAO64923.1"/>
    </source>
</evidence>
<dbReference type="InterPro" id="IPR005829">
    <property type="entry name" value="Sugar_transporter_CS"/>
</dbReference>
<dbReference type="GO" id="GO:0042908">
    <property type="term" value="P:xenobiotic transport"/>
    <property type="evidence" value="ECO:0007669"/>
    <property type="project" value="UniProtKB-ARBA"/>
</dbReference>
<organism evidence="8 9">
    <name type="scientific">Talaromyces amestolkiae</name>
    <dbReference type="NCBI Taxonomy" id="1196081"/>
    <lineage>
        <taxon>Eukaryota</taxon>
        <taxon>Fungi</taxon>
        <taxon>Dikarya</taxon>
        <taxon>Ascomycota</taxon>
        <taxon>Pezizomycotina</taxon>
        <taxon>Eurotiomycetes</taxon>
        <taxon>Eurotiomycetidae</taxon>
        <taxon>Eurotiales</taxon>
        <taxon>Trichocomaceae</taxon>
        <taxon>Talaromyces</taxon>
        <taxon>Talaromyces sect. Talaromyces</taxon>
    </lineage>
</organism>
<dbReference type="RefSeq" id="XP_040729440.1">
    <property type="nucleotide sequence ID" value="XM_040882256.1"/>
</dbReference>
<feature type="region of interest" description="Disordered" evidence="5">
    <location>
        <begin position="1"/>
        <end position="51"/>
    </location>
</feature>
<dbReference type="PANTHER" id="PTHR23502:SF60">
    <property type="entry name" value="MAJOR FACILITATOR SUPERFAMILY (MFS) PROFILE DOMAIN-CONTAINING PROTEIN-RELATED"/>
    <property type="match status" value="1"/>
</dbReference>
<dbReference type="PROSITE" id="PS00216">
    <property type="entry name" value="SUGAR_TRANSPORT_1"/>
    <property type="match status" value="1"/>
</dbReference>
<evidence type="ECO:0000259" key="7">
    <source>
        <dbReference type="PROSITE" id="PS50850"/>
    </source>
</evidence>
<dbReference type="STRING" id="1196081.A0A364KN00"/>
<feature type="transmembrane region" description="Helical" evidence="6">
    <location>
        <begin position="397"/>
        <end position="420"/>
    </location>
</feature>
<dbReference type="Proteomes" id="UP000249363">
    <property type="component" value="Unassembled WGS sequence"/>
</dbReference>
<evidence type="ECO:0000256" key="1">
    <source>
        <dbReference type="ARBA" id="ARBA00004141"/>
    </source>
</evidence>
<comment type="subcellular location">
    <subcellularLocation>
        <location evidence="1">Membrane</location>
        <topology evidence="1">Multi-pass membrane protein</topology>
    </subcellularLocation>
</comment>
<sequence>MTSKKNSQIDEDVTTDVETPIDAEKPQSPESTDPFLVTFTEPHDPENPKDWPISKKWAVTSVMSATGLNRIMVSTIIAPALSDIASDLNMSDIESVMAMSVYLLATAFGPLLIGPLSEVYGRRPVLHATNVWFLVWNLICGFTNSKGLLFASRLLAGFGASAIYALAGGVLGDIWRPEQRGRSLGLYLLIPLLGVAIGPILGGLISGATTWRWTFWSTSILQGFMVIGSFVVFKETYAPVILEKRTLQLRKSTGQDQYYCQSMKQSAGRSELDVIRNSLTRPMRLLMFHPIIQMQACLSGLDYGITYIVIATYADLWTSQYGESVTISGLHYIGISLGEIFAALIGGPIMDAIYQRLKERNHEQEGRPEYHIPLMLPGSILLVTGLFMYGWCAEYHAPWPVVDIGAAILFIGGTMAGQPLQAYVIDTYSEHTSSASAATQFLRSMAAFGLPLFSPAMYSSLGYGWANSLLGFVAAALFLPSVLVIWLYGEKMRAKMKSSY</sequence>
<feature type="transmembrane region" description="Helical" evidence="6">
    <location>
        <begin position="93"/>
        <end position="113"/>
    </location>
</feature>
<feature type="transmembrane region" description="Helical" evidence="6">
    <location>
        <begin position="184"/>
        <end position="207"/>
    </location>
</feature>
<dbReference type="GO" id="GO:0140115">
    <property type="term" value="P:export across plasma membrane"/>
    <property type="evidence" value="ECO:0007669"/>
    <property type="project" value="UniProtKB-ARBA"/>
</dbReference>
<feature type="transmembrane region" description="Helical" evidence="6">
    <location>
        <begin position="441"/>
        <end position="463"/>
    </location>
</feature>
<feature type="transmembrane region" description="Helical" evidence="6">
    <location>
        <begin position="330"/>
        <end position="349"/>
    </location>
</feature>
<dbReference type="SUPFAM" id="SSF103473">
    <property type="entry name" value="MFS general substrate transporter"/>
    <property type="match status" value="1"/>
</dbReference>